<dbReference type="EMBL" id="CWOW01000005">
    <property type="protein sequence ID" value="CSA31804.1"/>
    <property type="molecule type" value="Genomic_DNA"/>
</dbReference>
<organism evidence="1 2">
    <name type="scientific">Vibrio cholerae</name>
    <dbReference type="NCBI Taxonomy" id="666"/>
    <lineage>
        <taxon>Bacteria</taxon>
        <taxon>Pseudomonadati</taxon>
        <taxon>Pseudomonadota</taxon>
        <taxon>Gammaproteobacteria</taxon>
        <taxon>Vibrionales</taxon>
        <taxon>Vibrionaceae</taxon>
        <taxon>Vibrio</taxon>
    </lineage>
</organism>
<protein>
    <submittedName>
        <fullName evidence="1">Uncharacterized protein</fullName>
    </submittedName>
</protein>
<proteinExistence type="predicted"/>
<dbReference type="PROSITE" id="PS51257">
    <property type="entry name" value="PROKAR_LIPOPROTEIN"/>
    <property type="match status" value="1"/>
</dbReference>
<sequence length="64" mass="6876">MAPIKAITLATFAWLTGTLSCFCITPSAAIERMYGMMLVTTAKFTNASNCLLSEGLMVIKLNTV</sequence>
<gene>
    <name evidence="1" type="ORF">ERS013165_01296</name>
</gene>
<dbReference type="Proteomes" id="UP000044806">
    <property type="component" value="Unassembled WGS sequence"/>
</dbReference>
<evidence type="ECO:0000313" key="1">
    <source>
        <dbReference type="EMBL" id="CSA31804.1"/>
    </source>
</evidence>
<dbReference type="AlphaFoldDB" id="A0A655NSD9"/>
<reference evidence="1 2" key="1">
    <citation type="submission" date="2015-07" db="EMBL/GenBank/DDBJ databases">
        <authorList>
            <consortium name="Pathogen Informatics"/>
        </authorList>
    </citation>
    <scope>NUCLEOTIDE SEQUENCE [LARGE SCALE GENOMIC DNA]</scope>
    <source>
        <strain evidence="1 2">A51</strain>
    </source>
</reference>
<evidence type="ECO:0000313" key="2">
    <source>
        <dbReference type="Proteomes" id="UP000044806"/>
    </source>
</evidence>
<accession>A0A655NSD9</accession>
<name>A0A655NSD9_VIBCL</name>